<dbReference type="EMBL" id="RXLQ01000025">
    <property type="protein sequence ID" value="RSZ55473.1"/>
    <property type="molecule type" value="Genomic_DNA"/>
</dbReference>
<name>A0A430HD80_9BURK</name>
<reference evidence="1 2" key="1">
    <citation type="submission" date="2018-12" db="EMBL/GenBank/DDBJ databases">
        <authorList>
            <person name="Yang E."/>
        </authorList>
    </citation>
    <scope>NUCLEOTIDE SEQUENCE [LARGE SCALE GENOMIC DNA]</scope>
    <source>
        <strain evidence="1 2">SOD</strain>
    </source>
</reference>
<organism evidence="1 2">
    <name type="scientific">Massilia atriviolacea</name>
    <dbReference type="NCBI Taxonomy" id="2495579"/>
    <lineage>
        <taxon>Bacteria</taxon>
        <taxon>Pseudomonadati</taxon>
        <taxon>Pseudomonadota</taxon>
        <taxon>Betaproteobacteria</taxon>
        <taxon>Burkholderiales</taxon>
        <taxon>Oxalobacteraceae</taxon>
        <taxon>Telluria group</taxon>
        <taxon>Massilia</taxon>
    </lineage>
</organism>
<accession>A0A430HD80</accession>
<protein>
    <submittedName>
        <fullName evidence="1">Uncharacterized protein</fullName>
    </submittedName>
</protein>
<proteinExistence type="predicted"/>
<dbReference type="Proteomes" id="UP000278085">
    <property type="component" value="Unassembled WGS sequence"/>
</dbReference>
<gene>
    <name evidence="1" type="ORF">EJB06_29120</name>
</gene>
<dbReference type="OrthoDB" id="4556323at2"/>
<evidence type="ECO:0000313" key="2">
    <source>
        <dbReference type="Proteomes" id="UP000278085"/>
    </source>
</evidence>
<dbReference type="AlphaFoldDB" id="A0A430HD80"/>
<comment type="caution">
    <text evidence="1">The sequence shown here is derived from an EMBL/GenBank/DDBJ whole genome shotgun (WGS) entry which is preliminary data.</text>
</comment>
<evidence type="ECO:0000313" key="1">
    <source>
        <dbReference type="EMBL" id="RSZ55473.1"/>
    </source>
</evidence>
<dbReference type="RefSeq" id="WP_126077538.1">
    <property type="nucleotide sequence ID" value="NZ_CP051166.1"/>
</dbReference>
<sequence length="81" mass="9137">MAVSGCRGIARQLEVTLVQKRLGREALWELIALFRRYDIPLTALASLAEKARFAWLADEKWDWHENMLTTGADSPIPGTPL</sequence>
<keyword evidence="2" id="KW-1185">Reference proteome</keyword>